<evidence type="ECO:0000256" key="5">
    <source>
        <dbReference type="ARBA" id="ARBA00023242"/>
    </source>
</evidence>
<accession>A0A0K9Q0Q3</accession>
<comment type="subcellular location">
    <subcellularLocation>
        <location evidence="1">Nucleus</location>
    </subcellularLocation>
</comment>
<dbReference type="GO" id="GO:0046983">
    <property type="term" value="F:protein dimerization activity"/>
    <property type="evidence" value="ECO:0007669"/>
    <property type="project" value="InterPro"/>
</dbReference>
<dbReference type="InterPro" id="IPR011598">
    <property type="entry name" value="bHLH_dom"/>
</dbReference>
<dbReference type="Proteomes" id="UP000036987">
    <property type="component" value="Unassembled WGS sequence"/>
</dbReference>
<evidence type="ECO:0000256" key="1">
    <source>
        <dbReference type="ARBA" id="ARBA00004123"/>
    </source>
</evidence>
<dbReference type="OrthoDB" id="1870356at2759"/>
<evidence type="ECO:0000313" key="7">
    <source>
        <dbReference type="EMBL" id="KMZ74863.1"/>
    </source>
</evidence>
<dbReference type="SUPFAM" id="SSF47459">
    <property type="entry name" value="HLH, helix-loop-helix DNA-binding domain"/>
    <property type="match status" value="1"/>
</dbReference>
<feature type="domain" description="BHLH" evidence="6">
    <location>
        <begin position="17"/>
        <end position="66"/>
    </location>
</feature>
<keyword evidence="5" id="KW-0539">Nucleus</keyword>
<dbReference type="GO" id="GO:0005634">
    <property type="term" value="C:nucleus"/>
    <property type="evidence" value="ECO:0000318"/>
    <property type="project" value="GO_Central"/>
</dbReference>
<dbReference type="GO" id="GO:0000981">
    <property type="term" value="F:DNA-binding transcription factor activity, RNA polymerase II-specific"/>
    <property type="evidence" value="ECO:0000318"/>
    <property type="project" value="GO_Central"/>
</dbReference>
<evidence type="ECO:0000256" key="2">
    <source>
        <dbReference type="ARBA" id="ARBA00005510"/>
    </source>
</evidence>
<evidence type="ECO:0000256" key="4">
    <source>
        <dbReference type="ARBA" id="ARBA00023163"/>
    </source>
</evidence>
<sequence>MINDDPYHIQNNMRSKRRKMMTESIAIRRNTKLGDRITSLHQLVSPFGKTDTASVLSEAINHIKDMQEKIEFLTMPYMRHKLYSYNLFRGRDERIGLKNSGLCVVPITYVLENNIGEIVGSSSYFS</sequence>
<evidence type="ECO:0000313" key="8">
    <source>
        <dbReference type="Proteomes" id="UP000036987"/>
    </source>
</evidence>
<keyword evidence="3" id="KW-0805">Transcription regulation</keyword>
<name>A0A0K9Q0Q3_ZOSMR</name>
<dbReference type="AlphaFoldDB" id="A0A0K9Q0Q3"/>
<dbReference type="InterPro" id="IPR036638">
    <property type="entry name" value="HLH_DNA-bd_sf"/>
</dbReference>
<dbReference type="CDD" id="cd11393">
    <property type="entry name" value="bHLH_AtbHLH_like"/>
    <property type="match status" value="1"/>
</dbReference>
<dbReference type="PANTHER" id="PTHR16223">
    <property type="entry name" value="TRANSCRIPTION FACTOR BHLH83-RELATED"/>
    <property type="match status" value="1"/>
</dbReference>
<keyword evidence="8" id="KW-1185">Reference proteome</keyword>
<reference evidence="8" key="1">
    <citation type="journal article" date="2016" name="Nature">
        <title>The genome of the seagrass Zostera marina reveals angiosperm adaptation to the sea.</title>
        <authorList>
            <person name="Olsen J.L."/>
            <person name="Rouze P."/>
            <person name="Verhelst B."/>
            <person name="Lin Y.-C."/>
            <person name="Bayer T."/>
            <person name="Collen J."/>
            <person name="Dattolo E."/>
            <person name="De Paoli E."/>
            <person name="Dittami S."/>
            <person name="Maumus F."/>
            <person name="Michel G."/>
            <person name="Kersting A."/>
            <person name="Lauritano C."/>
            <person name="Lohaus R."/>
            <person name="Toepel M."/>
            <person name="Tonon T."/>
            <person name="Vanneste K."/>
            <person name="Amirebrahimi M."/>
            <person name="Brakel J."/>
            <person name="Bostroem C."/>
            <person name="Chovatia M."/>
            <person name="Grimwood J."/>
            <person name="Jenkins J.W."/>
            <person name="Jueterbock A."/>
            <person name="Mraz A."/>
            <person name="Stam W.T."/>
            <person name="Tice H."/>
            <person name="Bornberg-Bauer E."/>
            <person name="Green P.J."/>
            <person name="Pearson G.A."/>
            <person name="Procaccini G."/>
            <person name="Duarte C.M."/>
            <person name="Schmutz J."/>
            <person name="Reusch T.B.H."/>
            <person name="Van de Peer Y."/>
        </authorList>
    </citation>
    <scope>NUCLEOTIDE SEQUENCE [LARGE SCALE GENOMIC DNA]</scope>
    <source>
        <strain evidence="8">cv. Finnish</strain>
    </source>
</reference>
<comment type="caution">
    <text evidence="7">The sequence shown here is derived from an EMBL/GenBank/DDBJ whole genome shotgun (WGS) entry which is preliminary data.</text>
</comment>
<protein>
    <recommendedName>
        <fullName evidence="6">BHLH domain-containing protein</fullName>
    </recommendedName>
</protein>
<proteinExistence type="inferred from homology"/>
<dbReference type="PROSITE" id="PS50888">
    <property type="entry name" value="BHLH"/>
    <property type="match status" value="1"/>
</dbReference>
<dbReference type="InterPro" id="IPR045239">
    <property type="entry name" value="bHLH95_bHLH"/>
</dbReference>
<organism evidence="7 8">
    <name type="scientific">Zostera marina</name>
    <name type="common">Eelgrass</name>
    <dbReference type="NCBI Taxonomy" id="29655"/>
    <lineage>
        <taxon>Eukaryota</taxon>
        <taxon>Viridiplantae</taxon>
        <taxon>Streptophyta</taxon>
        <taxon>Embryophyta</taxon>
        <taxon>Tracheophyta</taxon>
        <taxon>Spermatophyta</taxon>
        <taxon>Magnoliopsida</taxon>
        <taxon>Liliopsida</taxon>
        <taxon>Zosteraceae</taxon>
        <taxon>Zostera</taxon>
    </lineage>
</organism>
<dbReference type="InterPro" id="IPR045843">
    <property type="entry name" value="IND-like"/>
</dbReference>
<dbReference type="GO" id="GO:0006357">
    <property type="term" value="P:regulation of transcription by RNA polymerase II"/>
    <property type="evidence" value="ECO:0000318"/>
    <property type="project" value="GO_Central"/>
</dbReference>
<evidence type="ECO:0000259" key="6">
    <source>
        <dbReference type="PROSITE" id="PS50888"/>
    </source>
</evidence>
<comment type="similarity">
    <text evidence="2">Belongs to the bHLH protein family.</text>
</comment>
<dbReference type="EMBL" id="LFYR01000235">
    <property type="protein sequence ID" value="KMZ74863.1"/>
    <property type="molecule type" value="Genomic_DNA"/>
</dbReference>
<keyword evidence="4" id="KW-0804">Transcription</keyword>
<evidence type="ECO:0000256" key="3">
    <source>
        <dbReference type="ARBA" id="ARBA00023015"/>
    </source>
</evidence>
<gene>
    <name evidence="7" type="ORF">ZOSMA_121G00370</name>
</gene>
<dbReference type="PANTHER" id="PTHR16223:SF136">
    <property type="entry name" value="TRANSCRIPTION FACTOR BHLH133-RELATED"/>
    <property type="match status" value="1"/>
</dbReference>
<dbReference type="GO" id="GO:0000978">
    <property type="term" value="F:RNA polymerase II cis-regulatory region sequence-specific DNA binding"/>
    <property type="evidence" value="ECO:0000318"/>
    <property type="project" value="GO_Central"/>
</dbReference>
<dbReference type="Gene3D" id="4.10.280.10">
    <property type="entry name" value="Helix-loop-helix DNA-binding domain"/>
    <property type="match status" value="1"/>
</dbReference>